<keyword evidence="1" id="KW-0472">Membrane</keyword>
<keyword evidence="1" id="KW-0812">Transmembrane</keyword>
<reference evidence="2 3" key="1">
    <citation type="submission" date="2018-11" db="EMBL/GenBank/DDBJ databases">
        <title>Microbial catabolism of amino acid.</title>
        <authorList>
            <person name="Hibi M."/>
            <person name="Ogawa J."/>
        </authorList>
    </citation>
    <scope>NUCLEOTIDE SEQUENCE [LARGE SCALE GENOMIC DNA]</scope>
    <source>
        <strain evidence="2 3">C31-06</strain>
    </source>
</reference>
<proteinExistence type="predicted"/>
<gene>
    <name evidence="2" type="ORF">Rhow_004280</name>
</gene>
<keyword evidence="1" id="KW-1133">Transmembrane helix</keyword>
<comment type="caution">
    <text evidence="2">The sequence shown here is derived from an EMBL/GenBank/DDBJ whole genome shotgun (WGS) entry which is preliminary data.</text>
</comment>
<accession>A0A402CAX4</accession>
<organism evidence="2 3">
    <name type="scientific">Rhodococcus wratislaviensis</name>
    <name type="common">Tsukamurella wratislaviensis</name>
    <dbReference type="NCBI Taxonomy" id="44752"/>
    <lineage>
        <taxon>Bacteria</taxon>
        <taxon>Bacillati</taxon>
        <taxon>Actinomycetota</taxon>
        <taxon>Actinomycetes</taxon>
        <taxon>Mycobacteriales</taxon>
        <taxon>Nocardiaceae</taxon>
        <taxon>Rhodococcus</taxon>
    </lineage>
</organism>
<sequence length="90" mass="9718">MRATFDGCDPVGMRADWNKEVIMRLIRGLLDVVLGILTAVLGTVLGIVAAVVWLVGGILCVTILLIPLGLPVMRLARRLFTLAGKLMHLP</sequence>
<evidence type="ECO:0000313" key="2">
    <source>
        <dbReference type="EMBL" id="GCE40637.1"/>
    </source>
</evidence>
<evidence type="ECO:0000256" key="1">
    <source>
        <dbReference type="SAM" id="Phobius"/>
    </source>
</evidence>
<feature type="transmembrane region" description="Helical" evidence="1">
    <location>
        <begin position="21"/>
        <end position="41"/>
    </location>
</feature>
<feature type="transmembrane region" description="Helical" evidence="1">
    <location>
        <begin position="47"/>
        <end position="70"/>
    </location>
</feature>
<name>A0A402CAX4_RHOWR</name>
<protein>
    <submittedName>
        <fullName evidence="2">Uncharacterized protein</fullName>
    </submittedName>
</protein>
<keyword evidence="3" id="KW-1185">Reference proteome</keyword>
<dbReference type="AlphaFoldDB" id="A0A402CAX4"/>
<evidence type="ECO:0000313" key="3">
    <source>
        <dbReference type="Proteomes" id="UP000287519"/>
    </source>
</evidence>
<dbReference type="Proteomes" id="UP000287519">
    <property type="component" value="Unassembled WGS sequence"/>
</dbReference>
<dbReference type="EMBL" id="BHYM01000037">
    <property type="protein sequence ID" value="GCE40637.1"/>
    <property type="molecule type" value="Genomic_DNA"/>
</dbReference>